<dbReference type="InterPro" id="IPR000688">
    <property type="entry name" value="HypA/HybF"/>
</dbReference>
<reference evidence="5" key="1">
    <citation type="submission" date="2022-10" db="EMBL/GenBank/DDBJ databases">
        <authorList>
            <person name="Koch H."/>
        </authorList>
    </citation>
    <scope>NUCLEOTIDE SEQUENCE</scope>
    <source>
        <strain evidence="5">DNF</strain>
    </source>
</reference>
<evidence type="ECO:0000313" key="5">
    <source>
        <dbReference type="EMBL" id="CAI4029822.1"/>
    </source>
</evidence>
<feature type="binding site" evidence="4">
    <location>
        <position position="70"/>
    </location>
    <ligand>
        <name>Zn(2+)</name>
        <dbReference type="ChEBI" id="CHEBI:29105"/>
    </ligand>
</feature>
<feature type="binding site" evidence="4">
    <location>
        <position position="73"/>
    </location>
    <ligand>
        <name>Zn(2+)</name>
        <dbReference type="ChEBI" id="CHEBI:29105"/>
    </ligand>
</feature>
<sequence>MHELNLIRHIVQIVSDRANGAKVAQVTLQVGKLNDATPEAIRFSFDLATKGTLLEGARLEIVEIPGLGRCRACGQDVPMNQLVERCSCGSTDLERLAGDELIITHMVTV</sequence>
<dbReference type="PIRSF" id="PIRSF004761">
    <property type="entry name" value="Hydrgn_mat_HypA"/>
    <property type="match status" value="1"/>
</dbReference>
<feature type="binding site" evidence="4">
    <location>
        <position position="88"/>
    </location>
    <ligand>
        <name>Zn(2+)</name>
        <dbReference type="ChEBI" id="CHEBI:29105"/>
    </ligand>
</feature>
<keyword evidence="6" id="KW-1185">Reference proteome</keyword>
<dbReference type="GO" id="GO:0016151">
    <property type="term" value="F:nickel cation binding"/>
    <property type="evidence" value="ECO:0007669"/>
    <property type="project" value="UniProtKB-UniRule"/>
</dbReference>
<dbReference type="Pfam" id="PF01155">
    <property type="entry name" value="HypA"/>
    <property type="match status" value="1"/>
</dbReference>
<comment type="similarity">
    <text evidence="4">Belongs to the HypA/HybF family.</text>
</comment>
<keyword evidence="1 4" id="KW-0533">Nickel</keyword>
<dbReference type="PANTHER" id="PTHR34535">
    <property type="entry name" value="HYDROGENASE MATURATION FACTOR HYPA"/>
    <property type="match status" value="1"/>
</dbReference>
<evidence type="ECO:0000256" key="4">
    <source>
        <dbReference type="HAMAP-Rule" id="MF_00213"/>
    </source>
</evidence>
<dbReference type="KEGG" id="nti:DNFV4_00241"/>
<protein>
    <recommendedName>
        <fullName evidence="4">Hydrogenase maturation factor HypA</fullName>
    </recommendedName>
</protein>
<dbReference type="GO" id="GO:0008270">
    <property type="term" value="F:zinc ion binding"/>
    <property type="evidence" value="ECO:0007669"/>
    <property type="project" value="UniProtKB-UniRule"/>
</dbReference>
<dbReference type="Gene3D" id="3.30.2320.80">
    <property type="match status" value="1"/>
</dbReference>
<evidence type="ECO:0000256" key="1">
    <source>
        <dbReference type="ARBA" id="ARBA00022596"/>
    </source>
</evidence>
<feature type="binding site" evidence="4">
    <location>
        <position position="2"/>
    </location>
    <ligand>
        <name>Ni(2+)</name>
        <dbReference type="ChEBI" id="CHEBI:49786"/>
    </ligand>
</feature>
<dbReference type="RefSeq" id="WP_289266846.1">
    <property type="nucleotide sequence ID" value="NZ_OX365700.1"/>
</dbReference>
<feature type="binding site" evidence="4">
    <location>
        <position position="86"/>
    </location>
    <ligand>
        <name>Zn(2+)</name>
        <dbReference type="ChEBI" id="CHEBI:29105"/>
    </ligand>
</feature>
<comment type="function">
    <text evidence="4">Involved in the maturation of [NiFe] hydrogenases. Required for nickel insertion into the metal center of the hydrogenase.</text>
</comment>
<gene>
    <name evidence="4" type="primary">hypA</name>
    <name evidence="5" type="ORF">DNFV4_00241</name>
</gene>
<keyword evidence="2 4" id="KW-0479">Metal-binding</keyword>
<dbReference type="PANTHER" id="PTHR34535:SF3">
    <property type="entry name" value="HYDROGENASE MATURATION FACTOR HYPA"/>
    <property type="match status" value="1"/>
</dbReference>
<name>A0AA86MVK6_9BACT</name>
<evidence type="ECO:0000313" key="6">
    <source>
        <dbReference type="Proteomes" id="UP001179121"/>
    </source>
</evidence>
<proteinExistence type="inferred from homology"/>
<organism evidence="5 6">
    <name type="scientific">Nitrospira tepida</name>
    <dbReference type="NCBI Taxonomy" id="2973512"/>
    <lineage>
        <taxon>Bacteria</taxon>
        <taxon>Pseudomonadati</taxon>
        <taxon>Nitrospirota</taxon>
        <taxon>Nitrospiria</taxon>
        <taxon>Nitrospirales</taxon>
        <taxon>Nitrospiraceae</taxon>
        <taxon>Nitrospira</taxon>
    </lineage>
</organism>
<dbReference type="HAMAP" id="MF_00213">
    <property type="entry name" value="HypA_HybF"/>
    <property type="match status" value="1"/>
</dbReference>
<dbReference type="EMBL" id="OX365700">
    <property type="protein sequence ID" value="CAI4029822.1"/>
    <property type="molecule type" value="Genomic_DNA"/>
</dbReference>
<evidence type="ECO:0000256" key="3">
    <source>
        <dbReference type="ARBA" id="ARBA00022833"/>
    </source>
</evidence>
<keyword evidence="3 4" id="KW-0862">Zinc</keyword>
<dbReference type="GO" id="GO:0051604">
    <property type="term" value="P:protein maturation"/>
    <property type="evidence" value="ECO:0007669"/>
    <property type="project" value="InterPro"/>
</dbReference>
<evidence type="ECO:0000256" key="2">
    <source>
        <dbReference type="ARBA" id="ARBA00022723"/>
    </source>
</evidence>
<dbReference type="AlphaFoldDB" id="A0AA86MVK6"/>
<dbReference type="Proteomes" id="UP001179121">
    <property type="component" value="Chromosome"/>
</dbReference>
<accession>A0AA86MVK6</accession>